<dbReference type="InterPro" id="IPR039430">
    <property type="entry name" value="Thymidylate_kin-like_dom"/>
</dbReference>
<keyword evidence="5 8" id="KW-0418">Kinase</keyword>
<evidence type="ECO:0000256" key="7">
    <source>
        <dbReference type="ARBA" id="ARBA00048743"/>
    </source>
</evidence>
<evidence type="ECO:0000256" key="1">
    <source>
        <dbReference type="ARBA" id="ARBA00009776"/>
    </source>
</evidence>
<dbReference type="Gene3D" id="3.40.50.300">
    <property type="entry name" value="P-loop containing nucleotide triphosphate hydrolases"/>
    <property type="match status" value="1"/>
</dbReference>
<evidence type="ECO:0000313" key="11">
    <source>
        <dbReference type="Proteomes" id="UP001461341"/>
    </source>
</evidence>
<organism evidence="10 11">
    <name type="scientific">Thermatribacter velox</name>
    <dbReference type="NCBI Taxonomy" id="3039681"/>
    <lineage>
        <taxon>Bacteria</taxon>
        <taxon>Pseudomonadati</taxon>
        <taxon>Atribacterota</taxon>
        <taxon>Atribacteria</taxon>
        <taxon>Atribacterales</taxon>
        <taxon>Thermatribacteraceae</taxon>
        <taxon>Thermatribacter</taxon>
    </lineage>
</organism>
<evidence type="ECO:0000256" key="5">
    <source>
        <dbReference type="ARBA" id="ARBA00022777"/>
    </source>
</evidence>
<dbReference type="PANTHER" id="PTHR10344">
    <property type="entry name" value="THYMIDYLATE KINASE"/>
    <property type="match status" value="1"/>
</dbReference>
<evidence type="ECO:0000313" key="10">
    <source>
        <dbReference type="EMBL" id="WZL77152.1"/>
    </source>
</evidence>
<protein>
    <recommendedName>
        <fullName evidence="8">Thymidylate kinase</fullName>
        <ecNumber evidence="8">2.7.4.9</ecNumber>
    </recommendedName>
    <alternativeName>
        <fullName evidence="8">dTMP kinase</fullName>
    </alternativeName>
</protein>
<name>A0ABZ2YEB2_9BACT</name>
<dbReference type="HAMAP" id="MF_00165">
    <property type="entry name" value="Thymidylate_kinase"/>
    <property type="match status" value="1"/>
</dbReference>
<dbReference type="Pfam" id="PF02223">
    <property type="entry name" value="Thymidylate_kin"/>
    <property type="match status" value="1"/>
</dbReference>
<keyword evidence="3 8" id="KW-0545">Nucleotide biosynthesis</keyword>
<dbReference type="RefSeq" id="WP_369019318.1">
    <property type="nucleotide sequence ID" value="NZ_CP121689.1"/>
</dbReference>
<dbReference type="EMBL" id="CP121689">
    <property type="protein sequence ID" value="WZL77152.1"/>
    <property type="molecule type" value="Genomic_DNA"/>
</dbReference>
<evidence type="ECO:0000256" key="2">
    <source>
        <dbReference type="ARBA" id="ARBA00022679"/>
    </source>
</evidence>
<dbReference type="SUPFAM" id="SSF52540">
    <property type="entry name" value="P-loop containing nucleoside triphosphate hydrolases"/>
    <property type="match status" value="1"/>
</dbReference>
<comment type="similarity">
    <text evidence="1 8">Belongs to the thymidylate kinase family.</text>
</comment>
<evidence type="ECO:0000256" key="8">
    <source>
        <dbReference type="HAMAP-Rule" id="MF_00165"/>
    </source>
</evidence>
<accession>A0ABZ2YEB2</accession>
<dbReference type="InterPro" id="IPR027417">
    <property type="entry name" value="P-loop_NTPase"/>
</dbReference>
<keyword evidence="4 8" id="KW-0547">Nucleotide-binding</keyword>
<feature type="binding site" evidence="8">
    <location>
        <begin position="14"/>
        <end position="21"/>
    </location>
    <ligand>
        <name>ATP</name>
        <dbReference type="ChEBI" id="CHEBI:30616"/>
    </ligand>
</feature>
<proteinExistence type="inferred from homology"/>
<dbReference type="PANTHER" id="PTHR10344:SF4">
    <property type="entry name" value="UMP-CMP KINASE 2, MITOCHONDRIAL"/>
    <property type="match status" value="1"/>
</dbReference>
<dbReference type="NCBIfam" id="TIGR00041">
    <property type="entry name" value="DTMP_kinase"/>
    <property type="match status" value="1"/>
</dbReference>
<evidence type="ECO:0000256" key="3">
    <source>
        <dbReference type="ARBA" id="ARBA00022727"/>
    </source>
</evidence>
<gene>
    <name evidence="8 10" type="primary">tmk</name>
    <name evidence="10" type="ORF">QBE54_05410</name>
</gene>
<dbReference type="GO" id="GO:0004798">
    <property type="term" value="F:dTMP kinase activity"/>
    <property type="evidence" value="ECO:0007669"/>
    <property type="project" value="UniProtKB-EC"/>
</dbReference>
<dbReference type="EC" id="2.7.4.9" evidence="8"/>
<dbReference type="InterPro" id="IPR018094">
    <property type="entry name" value="Thymidylate_kinase"/>
</dbReference>
<evidence type="ECO:0000259" key="9">
    <source>
        <dbReference type="Pfam" id="PF02223"/>
    </source>
</evidence>
<keyword evidence="6 8" id="KW-0067">ATP-binding</keyword>
<keyword evidence="11" id="KW-1185">Reference proteome</keyword>
<feature type="domain" description="Thymidylate kinase-like" evidence="9">
    <location>
        <begin position="12"/>
        <end position="206"/>
    </location>
</feature>
<comment type="catalytic activity">
    <reaction evidence="7 8">
        <text>dTMP + ATP = dTDP + ADP</text>
        <dbReference type="Rhea" id="RHEA:13517"/>
        <dbReference type="ChEBI" id="CHEBI:30616"/>
        <dbReference type="ChEBI" id="CHEBI:58369"/>
        <dbReference type="ChEBI" id="CHEBI:63528"/>
        <dbReference type="ChEBI" id="CHEBI:456216"/>
        <dbReference type="EC" id="2.7.4.9"/>
    </reaction>
</comment>
<reference evidence="10 11" key="1">
    <citation type="submission" date="2023-03" db="EMBL/GenBank/DDBJ databases">
        <title>Novel Species.</title>
        <authorList>
            <person name="Ma S."/>
        </authorList>
    </citation>
    <scope>NUCLEOTIDE SEQUENCE [LARGE SCALE GENOMIC DNA]</scope>
    <source>
        <strain evidence="10 11">B11</strain>
    </source>
</reference>
<dbReference type="Proteomes" id="UP001461341">
    <property type="component" value="Chromosome"/>
</dbReference>
<keyword evidence="2 8" id="KW-0808">Transferase</keyword>
<evidence type="ECO:0000256" key="6">
    <source>
        <dbReference type="ARBA" id="ARBA00022840"/>
    </source>
</evidence>
<evidence type="ECO:0000256" key="4">
    <source>
        <dbReference type="ARBA" id="ARBA00022741"/>
    </source>
</evidence>
<sequence>MQKVDKGVFITFEGIEGSGKSTHARKLFEHLRSRGYPCIFTQEPGGTPLGEKIRSILLNPESGDIDAFTEVLLFEASRREHITKIIHPALKKGEIVICVRFSDSTLAYQGYGRKIPLDTINYLNKLVTENLQPDLTFLLDVTPEVGLRRAFAHTPREEIRFEKEFEKKENLLHEIREGFLELARKNPHRIKVINSCRPKEKVFEDIRKEVESLLKQKVSDSR</sequence>
<dbReference type="CDD" id="cd01672">
    <property type="entry name" value="TMPK"/>
    <property type="match status" value="1"/>
</dbReference>
<comment type="function">
    <text evidence="8">Phosphorylation of dTMP to form dTDP in both de novo and salvage pathways of dTTP synthesis.</text>
</comment>